<gene>
    <name evidence="1" type="primary">CST20</name>
    <name evidence="1" type="ORF">GWM34_02360</name>
</gene>
<reference evidence="1" key="1">
    <citation type="submission" date="2020-12" db="EMBL/GenBank/DDBJ databases">
        <title>Draft Genome of Candida africana.</title>
        <authorList>
            <person name="Ayanbimpe G.M."/>
            <person name="Enweani I.B."/>
            <person name="Aguiyi J.C."/>
            <person name="Nnadi U.P."/>
            <person name="Izam Y."/>
            <person name="Ubani A."/>
            <person name="Ngene A.C."/>
        </authorList>
    </citation>
    <scope>NUCLEOTIDE SEQUENCE</scope>
    <source>
        <strain evidence="1">CEC4854</strain>
    </source>
</reference>
<name>A0ACB7FMT2_9ASCO</name>
<evidence type="ECO:0000313" key="2">
    <source>
        <dbReference type="Proteomes" id="UP000742417"/>
    </source>
</evidence>
<accession>A0ACB7FMT2</accession>
<sequence>MSILSENNPTPTSITDPNESSHLHNPELNSGTRVASGPGPGPEVESTPLAPPTEVMNTTSANTSSLSLGSPMHEKIKQFDQDEVDTGETNDRTIESGSSDIDDSQQSHNNNNNNNNNESNPESSEGDDEKTQGMPPRMPGTFNVKGLHQGDDSDNEKQYTELTKSINKRTSKDSYSPGTLESPGTLNALETNNVSPAVIEEEQHTLSLEDLSLSLQHQNENARLSAPRSAPPQVPTSKTSSFHDMSLVISSSTSVHKIPSNPTSTRGSHLSSYKSTLDPGKPAQAAAPPPPPEIDIDNLLTKSELDLETDTLSSATNSPNLLRNDTLQGIPTRDDENINDLPRQLSQNTSATSRNTSGTSTSTVVKNSRSGTSKSTSTSTAHNQTAAITPIIPSHNKFHQQVINTNATNSSSSPEPLGVGINSNLSPKSGKKRKSGSKVRGVFSSMFGKNKSTSSSSSSNSGLNSHSQEVNIKISTPFNAKHLAHVGIDDNGSYTGLPIEWERLLSASGITKKEQQQHPQAVMDIVAFYQDTSENPDDAAFKKFHFDNNKSSSSGWSNENTPPATPGGSNSGSGGGGGGAPSSPHRTPPSSIIEKNNVEQKVITPSQSMPTKTESKQLENQHPHEDNATQYTPRTPTSHVQEGQFIPSRPAPKPPSTPLSSMSVSHKTPSSQSLPRSDSQSDIRSSTPKSHQDVSPSKIKIRSISSKSLKSMRSRKSGDKFTHIAPAPPPPSLPSIPKSKSHSASLSSQLRPATNGSTTAPIPASAAFGGENNTLPKQRINEFKAHRAPPPPPLAPPAPPVPPAPPANLLSEQTSEIPQQRTAPLQALADVTAPTNIYEIQQTKYQEAQQKLREKKARELEEIQRLREKNERQNRQQETGQNNADTASGGSNIAPPVPVPNKKPPSGSGGGRDAKQAALIAQKKREEKKRKNLQIIAKLKTICNPGDPNELYVDLVKIGQGASGGVFLAHDVRDKSNIVAIKQMNLEQQPKKELIINEILVMKGSLHPNIVNFIDSYLLKGDLWVIMEYMEGGSLTDIVTHSVMTEGQIGVVCRETLKGLKFLHSKGVIHRDIKSDNILLNMDGNIKITDFGFCAQINEINLKRITMVGTPYWMAPEIVSRKEYGPKVDVWSLGIMIIEMLEGEPPYLNETPLRALYLIATNGTPKLKDPESLSYDIRKFLAWCLQVDFNKRADADELLHDNFITECDDVSSLSPLVKIARLKKMSESD</sequence>
<keyword evidence="2" id="KW-1185">Reference proteome</keyword>
<evidence type="ECO:0000313" key="1">
    <source>
        <dbReference type="EMBL" id="KAG8202729.1"/>
    </source>
</evidence>
<organism evidence="1 2">
    <name type="scientific">Candida africana</name>
    <dbReference type="NCBI Taxonomy" id="241526"/>
    <lineage>
        <taxon>Eukaryota</taxon>
        <taxon>Fungi</taxon>
        <taxon>Dikarya</taxon>
        <taxon>Ascomycota</taxon>
        <taxon>Saccharomycotina</taxon>
        <taxon>Pichiomycetes</taxon>
        <taxon>Debaryomycetaceae</taxon>
        <taxon>Candida/Lodderomyces clade</taxon>
        <taxon>Candida</taxon>
    </lineage>
</organism>
<feature type="non-terminal residue" evidence="1">
    <location>
        <position position="1"/>
    </location>
</feature>
<dbReference type="Proteomes" id="UP000742417">
    <property type="component" value="Unassembled WGS sequence"/>
</dbReference>
<protein>
    <submittedName>
        <fullName evidence="1">Serine/threonine-protein kinase CST20</fullName>
    </submittedName>
</protein>
<dbReference type="EMBL" id="JAENJO010000005">
    <property type="protein sequence ID" value="KAG8202729.1"/>
    <property type="molecule type" value="Genomic_DNA"/>
</dbReference>
<comment type="caution">
    <text evidence="1">The sequence shown here is derived from an EMBL/GenBank/DDBJ whole genome shotgun (WGS) entry which is preliminary data.</text>
</comment>
<proteinExistence type="predicted"/>
<keyword evidence="1" id="KW-0808">Transferase</keyword>
<keyword evidence="1" id="KW-0418">Kinase</keyword>